<dbReference type="GO" id="GO:0016020">
    <property type="term" value="C:membrane"/>
    <property type="evidence" value="ECO:0007669"/>
    <property type="project" value="UniProtKB-SubCell"/>
</dbReference>
<dbReference type="SUPFAM" id="SSF103473">
    <property type="entry name" value="MFS general substrate transporter"/>
    <property type="match status" value="1"/>
</dbReference>
<dbReference type="PROSITE" id="PS00216">
    <property type="entry name" value="SUGAR_TRANSPORT_1"/>
    <property type="match status" value="1"/>
</dbReference>
<dbReference type="PANTHER" id="PTHR23504">
    <property type="entry name" value="MAJOR FACILITATOR SUPERFAMILY DOMAIN-CONTAINING PROTEIN 10"/>
    <property type="match status" value="1"/>
</dbReference>
<keyword evidence="4" id="KW-0813">Transport</keyword>
<evidence type="ECO:0000256" key="3">
    <source>
        <dbReference type="ARBA" id="ARBA00007520"/>
    </source>
</evidence>
<dbReference type="InterPro" id="IPR020846">
    <property type="entry name" value="MFS_dom"/>
</dbReference>
<dbReference type="GO" id="GO:0022857">
    <property type="term" value="F:transmembrane transporter activity"/>
    <property type="evidence" value="ECO:0007669"/>
    <property type="project" value="InterPro"/>
</dbReference>
<feature type="transmembrane region" description="Helical" evidence="8">
    <location>
        <begin position="256"/>
        <end position="278"/>
    </location>
</feature>
<evidence type="ECO:0000313" key="10">
    <source>
        <dbReference type="EMBL" id="NGY05336.1"/>
    </source>
</evidence>
<keyword evidence="6 8" id="KW-1133">Transmembrane helix</keyword>
<evidence type="ECO:0000256" key="6">
    <source>
        <dbReference type="ARBA" id="ARBA00022989"/>
    </source>
</evidence>
<feature type="transmembrane region" description="Helical" evidence="8">
    <location>
        <begin position="52"/>
        <end position="72"/>
    </location>
</feature>
<dbReference type="RefSeq" id="WP_166256618.1">
    <property type="nucleotide sequence ID" value="NZ_JAAMOW010000005.1"/>
</dbReference>
<reference evidence="10 11" key="1">
    <citation type="journal article" date="2014" name="Int. J. Syst. Evol. Microbiol.">
        <title>Solimonas terrae sp. nov., isolated from soil.</title>
        <authorList>
            <person name="Kim S.J."/>
            <person name="Moon J.Y."/>
            <person name="Weon H.Y."/>
            <person name="Ahn J.H."/>
            <person name="Chen W.M."/>
            <person name="Kwon S.W."/>
        </authorList>
    </citation>
    <scope>NUCLEOTIDE SEQUENCE [LARGE SCALE GENOMIC DNA]</scope>
    <source>
        <strain evidence="10 11">KIS83-12</strain>
    </source>
</reference>
<protein>
    <submittedName>
        <fullName evidence="10">TCR/Tet family MFS transporter</fullName>
    </submittedName>
</protein>
<organism evidence="10 11">
    <name type="scientific">Solimonas terrae</name>
    <dbReference type="NCBI Taxonomy" id="1396819"/>
    <lineage>
        <taxon>Bacteria</taxon>
        <taxon>Pseudomonadati</taxon>
        <taxon>Pseudomonadota</taxon>
        <taxon>Gammaproteobacteria</taxon>
        <taxon>Nevskiales</taxon>
        <taxon>Nevskiaceae</taxon>
        <taxon>Solimonas</taxon>
    </lineage>
</organism>
<evidence type="ECO:0000259" key="9">
    <source>
        <dbReference type="PROSITE" id="PS50850"/>
    </source>
</evidence>
<dbReference type="InterPro" id="IPR001958">
    <property type="entry name" value="Tet-R_TetA/multi-R_MdtG-like"/>
</dbReference>
<dbReference type="AlphaFoldDB" id="A0A6M2BRV3"/>
<feature type="domain" description="Major facilitator superfamily (MFS) profile" evidence="9">
    <location>
        <begin position="13"/>
        <end position="408"/>
    </location>
</feature>
<dbReference type="InterPro" id="IPR036259">
    <property type="entry name" value="MFS_trans_sf"/>
</dbReference>
<keyword evidence="11" id="KW-1185">Reference proteome</keyword>
<dbReference type="PRINTS" id="PR01035">
    <property type="entry name" value="TCRTETA"/>
</dbReference>
<feature type="transmembrane region" description="Helical" evidence="8">
    <location>
        <begin position="225"/>
        <end position="250"/>
    </location>
</feature>
<dbReference type="PROSITE" id="PS50850">
    <property type="entry name" value="MFS"/>
    <property type="match status" value="1"/>
</dbReference>
<dbReference type="Gene3D" id="1.20.1250.20">
    <property type="entry name" value="MFS general substrate transporter like domains"/>
    <property type="match status" value="1"/>
</dbReference>
<keyword evidence="5 8" id="KW-0812">Transmembrane</keyword>
<feature type="transmembrane region" description="Helical" evidence="8">
    <location>
        <begin position="170"/>
        <end position="190"/>
    </location>
</feature>
<evidence type="ECO:0000256" key="2">
    <source>
        <dbReference type="ARBA" id="ARBA00004141"/>
    </source>
</evidence>
<feature type="transmembrane region" description="Helical" evidence="8">
    <location>
        <begin position="12"/>
        <end position="32"/>
    </location>
</feature>
<name>A0A6M2BRV3_9GAMM</name>
<dbReference type="PANTHER" id="PTHR23504:SF15">
    <property type="entry name" value="MAJOR FACILITATOR SUPERFAMILY (MFS) PROFILE DOMAIN-CONTAINING PROTEIN"/>
    <property type="match status" value="1"/>
</dbReference>
<feature type="transmembrane region" description="Helical" evidence="8">
    <location>
        <begin position="386"/>
        <end position="404"/>
    </location>
</feature>
<proteinExistence type="inferred from homology"/>
<sequence>MNAETQHAARRGALIFIFVTVVLDMLAFGIIIPVLPKLVEQFLNGDTARAAQVYGLFTMAWAAMQFAFSPLLGAMSDRYGRRPLILLSCFGLGVDFLFMAYAPTLIWLFVGRVVSGITASSFSMASAYIADVTVPEKRAGAYGLLGAAFGIGFIFGPALGGVLGHNDPRLPFMIAGALAVMNALYGFFVLPESLPRERRTTRISWTRANPVGALKLLRSHPELSGLAIVYFLYQFAHYVLPSTCILYASYRYGWDARALGLMMAATGVCSIVVQSVLVRPIVARLGERRTLLTGLVFATLGFAGFGLAPSGTWFLAAVPVFSLFGLVNPSLQALMTARVGKQEQGQLQGANASMMGITGMLAPIAFTQVFATFISGSAPHLPGAPMLLAATITALAGVLVGRALRRADHASLATAG</sequence>
<comment type="function">
    <text evidence="1">Resistance to tetracycline by an active tetracycline efflux. This is an energy-dependent process that decreases the accumulation of the antibiotic in whole cells. This protein functions as a metal-tetracycline/H(+) antiporter.</text>
</comment>
<feature type="transmembrane region" description="Helical" evidence="8">
    <location>
        <begin position="84"/>
        <end position="103"/>
    </location>
</feature>
<feature type="transmembrane region" description="Helical" evidence="8">
    <location>
        <begin position="313"/>
        <end position="331"/>
    </location>
</feature>
<evidence type="ECO:0000256" key="1">
    <source>
        <dbReference type="ARBA" id="ARBA00003279"/>
    </source>
</evidence>
<dbReference type="CDD" id="cd17388">
    <property type="entry name" value="MFS_TetA"/>
    <property type="match status" value="1"/>
</dbReference>
<evidence type="ECO:0000256" key="4">
    <source>
        <dbReference type="ARBA" id="ARBA00022448"/>
    </source>
</evidence>
<feature type="transmembrane region" description="Helical" evidence="8">
    <location>
        <begin position="109"/>
        <end position="130"/>
    </location>
</feature>
<comment type="caution">
    <text evidence="10">The sequence shown here is derived from an EMBL/GenBank/DDBJ whole genome shotgun (WGS) entry which is preliminary data.</text>
</comment>
<evidence type="ECO:0000256" key="5">
    <source>
        <dbReference type="ARBA" id="ARBA00022692"/>
    </source>
</evidence>
<feature type="transmembrane region" description="Helical" evidence="8">
    <location>
        <begin position="142"/>
        <end position="164"/>
    </location>
</feature>
<dbReference type="Proteomes" id="UP000472676">
    <property type="component" value="Unassembled WGS sequence"/>
</dbReference>
<evidence type="ECO:0000313" key="11">
    <source>
        <dbReference type="Proteomes" id="UP000472676"/>
    </source>
</evidence>
<gene>
    <name evidence="10" type="ORF">G7Y85_11185</name>
</gene>
<keyword evidence="7 8" id="KW-0472">Membrane</keyword>
<comment type="similarity">
    <text evidence="3">Belongs to the major facilitator superfamily. TCR/Tet family.</text>
</comment>
<accession>A0A6M2BRV3</accession>
<dbReference type="InterPro" id="IPR005829">
    <property type="entry name" value="Sugar_transporter_CS"/>
</dbReference>
<dbReference type="EMBL" id="JAAMOW010000005">
    <property type="protein sequence ID" value="NGY05336.1"/>
    <property type="molecule type" value="Genomic_DNA"/>
</dbReference>
<feature type="transmembrane region" description="Helical" evidence="8">
    <location>
        <begin position="352"/>
        <end position="374"/>
    </location>
</feature>
<feature type="transmembrane region" description="Helical" evidence="8">
    <location>
        <begin position="290"/>
        <end position="307"/>
    </location>
</feature>
<evidence type="ECO:0000256" key="7">
    <source>
        <dbReference type="ARBA" id="ARBA00023136"/>
    </source>
</evidence>
<comment type="subcellular location">
    <subcellularLocation>
        <location evidence="2">Membrane</location>
        <topology evidence="2">Multi-pass membrane protein</topology>
    </subcellularLocation>
</comment>
<evidence type="ECO:0000256" key="8">
    <source>
        <dbReference type="SAM" id="Phobius"/>
    </source>
</evidence>
<dbReference type="InterPro" id="IPR011701">
    <property type="entry name" value="MFS"/>
</dbReference>
<dbReference type="Pfam" id="PF07690">
    <property type="entry name" value="MFS_1"/>
    <property type="match status" value="1"/>
</dbReference>